<organism evidence="1 2">
    <name type="scientific">Peredibacter starrii</name>
    <dbReference type="NCBI Taxonomy" id="28202"/>
    <lineage>
        <taxon>Bacteria</taxon>
        <taxon>Pseudomonadati</taxon>
        <taxon>Bdellovibrionota</taxon>
        <taxon>Bacteriovoracia</taxon>
        <taxon>Bacteriovoracales</taxon>
        <taxon>Bacteriovoracaceae</taxon>
        <taxon>Peredibacter</taxon>
    </lineage>
</organism>
<reference evidence="1 2" key="1">
    <citation type="submission" date="2023-11" db="EMBL/GenBank/DDBJ databases">
        <title>Peredibacter starrii A3.12.</title>
        <authorList>
            <person name="Mitchell R.J."/>
        </authorList>
    </citation>
    <scope>NUCLEOTIDE SEQUENCE [LARGE SCALE GENOMIC DNA]</scope>
    <source>
        <strain evidence="1 2">A3.12</strain>
    </source>
</reference>
<dbReference type="SUPFAM" id="SSF52540">
    <property type="entry name" value="P-loop containing nucleoside triphosphate hydrolases"/>
    <property type="match status" value="1"/>
</dbReference>
<dbReference type="PANTHER" id="PTHR37816">
    <property type="entry name" value="YALI0E33011P"/>
    <property type="match status" value="1"/>
</dbReference>
<dbReference type="AlphaFoldDB" id="A0AAX4HQ19"/>
<dbReference type="EMBL" id="CP139487">
    <property type="protein sequence ID" value="WPU65436.1"/>
    <property type="molecule type" value="Genomic_DNA"/>
</dbReference>
<evidence type="ECO:0000313" key="2">
    <source>
        <dbReference type="Proteomes" id="UP001324634"/>
    </source>
</evidence>
<sequence>MKRIIVVGTTASGKSTLARNLSQILEIPHVQLDVLNWGPNWTEVGDEVFFNRIKTAVQNDRWIVDGNYSRANHLTWPHADTVIWIDFPFWLNFYQSTKRAFIRAVTKEELWPGTNNRETFRMLFSRDSILWWFLKTYKSNRKKYLGIMSDPKLSHIKFVHLRSRLEVDTFLRELKR</sequence>
<protein>
    <recommendedName>
        <fullName evidence="3">Adenylate kinase</fullName>
    </recommendedName>
</protein>
<keyword evidence="2" id="KW-1185">Reference proteome</keyword>
<name>A0AAX4HQ19_9BACT</name>
<dbReference type="InterPro" id="IPR052922">
    <property type="entry name" value="Cytidylate_Kinase-2"/>
</dbReference>
<dbReference type="PANTHER" id="PTHR37816:SF1">
    <property type="entry name" value="TOXIN"/>
    <property type="match status" value="1"/>
</dbReference>
<dbReference type="InterPro" id="IPR027417">
    <property type="entry name" value="P-loop_NTPase"/>
</dbReference>
<accession>A0AAX4HQ19</accession>
<dbReference type="Gene3D" id="3.40.50.300">
    <property type="entry name" value="P-loop containing nucleotide triphosphate hydrolases"/>
    <property type="match status" value="1"/>
</dbReference>
<gene>
    <name evidence="1" type="ORF">SOO65_01615</name>
</gene>
<dbReference type="Proteomes" id="UP001324634">
    <property type="component" value="Chromosome"/>
</dbReference>
<evidence type="ECO:0008006" key="3">
    <source>
        <dbReference type="Google" id="ProtNLM"/>
    </source>
</evidence>
<proteinExistence type="predicted"/>
<evidence type="ECO:0000313" key="1">
    <source>
        <dbReference type="EMBL" id="WPU65436.1"/>
    </source>
</evidence>
<dbReference type="KEGG" id="psti:SOO65_01615"/>
<dbReference type="RefSeq" id="WP_321395893.1">
    <property type="nucleotide sequence ID" value="NZ_CP139487.1"/>
</dbReference>